<dbReference type="AlphaFoldDB" id="A0A143QL53"/>
<accession>A0A143QL53</accession>
<gene>
    <name evidence="1" type="ORF">A3Q41_02204</name>
</gene>
<evidence type="ECO:0000313" key="2">
    <source>
        <dbReference type="Proteomes" id="UP000076038"/>
    </source>
</evidence>
<dbReference type="PATRIC" id="fig|1653479.3.peg.2233"/>
<proteinExistence type="predicted"/>
<evidence type="ECO:0000313" key="1">
    <source>
        <dbReference type="EMBL" id="AMY23506.1"/>
    </source>
</evidence>
<dbReference type="Proteomes" id="UP000076038">
    <property type="component" value="Chromosome"/>
</dbReference>
<dbReference type="KEGG" id="rhs:A3Q41_02204"/>
<reference evidence="2" key="2">
    <citation type="submission" date="2016-04" db="EMBL/GenBank/DDBJ databases">
        <title>Complete Genome and Plasmid Sequences for Rhodococcus fascians D188 and Draft Sequences for Rhodococcus spp. Isolates PBTS 1 and PBTS 2.</title>
        <authorList>
            <person name="Stamer R."/>
            <person name="Vereecke D."/>
            <person name="Zhang Y."/>
            <person name="Schilkey F."/>
            <person name="Devitt N."/>
            <person name="Randall J."/>
        </authorList>
    </citation>
    <scope>NUCLEOTIDE SEQUENCE [LARGE SCALE GENOMIC DNA]</scope>
    <source>
        <strain evidence="2">PBTS2</strain>
    </source>
</reference>
<dbReference type="EMBL" id="CP015220">
    <property type="protein sequence ID" value="AMY23506.1"/>
    <property type="molecule type" value="Genomic_DNA"/>
</dbReference>
<keyword evidence="2" id="KW-1185">Reference proteome</keyword>
<name>A0A143QL53_RHOFA</name>
<protein>
    <submittedName>
        <fullName evidence="1">Uncharacterized protein</fullName>
    </submittedName>
</protein>
<reference evidence="1 2" key="1">
    <citation type="journal article" date="2016" name="Genome Announc.">
        <title>Complete Genome and Plasmid Sequences for Rhodococcus fascians D188 and Draft Sequences for Rhodococcus Isolates PBTS 1 and PBTS 2.</title>
        <authorList>
            <person name="Stamler R.A."/>
            <person name="Vereecke D."/>
            <person name="Zhang Y."/>
            <person name="Schilkey F."/>
            <person name="Devitt N."/>
            <person name="Randall J.J."/>
        </authorList>
    </citation>
    <scope>NUCLEOTIDE SEQUENCE [LARGE SCALE GENOMIC DNA]</scope>
    <source>
        <strain evidence="1 2">PBTS2</strain>
    </source>
</reference>
<sequence>MDAFIAKIIVDVILGLIGSGSAESGSTAVSAILGS</sequence>
<organism evidence="1 2">
    <name type="scientific">Rhodococcoides fascians</name>
    <name type="common">Rhodococcus fascians</name>
    <dbReference type="NCBI Taxonomy" id="1828"/>
    <lineage>
        <taxon>Bacteria</taxon>
        <taxon>Bacillati</taxon>
        <taxon>Actinomycetota</taxon>
        <taxon>Actinomycetes</taxon>
        <taxon>Mycobacteriales</taxon>
        <taxon>Nocardiaceae</taxon>
        <taxon>Rhodococcoides</taxon>
    </lineage>
</organism>